<accession>A0AAW0DY20</accession>
<feature type="domain" description="Zn(2)-C6 fungal-type" evidence="7">
    <location>
        <begin position="72"/>
        <end position="105"/>
    </location>
</feature>
<evidence type="ECO:0000256" key="1">
    <source>
        <dbReference type="ARBA" id="ARBA00004123"/>
    </source>
</evidence>
<dbReference type="PANTHER" id="PTHR47338">
    <property type="entry name" value="ZN(II)2CYS6 TRANSCRIPTION FACTOR (EUROFUNG)-RELATED"/>
    <property type="match status" value="1"/>
</dbReference>
<dbReference type="PANTHER" id="PTHR47338:SF5">
    <property type="entry name" value="ZN(II)2CYS6 TRANSCRIPTION FACTOR (EUROFUNG)"/>
    <property type="match status" value="1"/>
</dbReference>
<protein>
    <recommendedName>
        <fullName evidence="7">Zn(2)-C6 fungal-type domain-containing protein</fullName>
    </recommendedName>
</protein>
<evidence type="ECO:0000256" key="3">
    <source>
        <dbReference type="ARBA" id="ARBA00023015"/>
    </source>
</evidence>
<evidence type="ECO:0000256" key="6">
    <source>
        <dbReference type="SAM" id="MobiDB-lite"/>
    </source>
</evidence>
<reference evidence="8 9" key="1">
    <citation type="submission" date="2024-01" db="EMBL/GenBank/DDBJ databases">
        <title>A draft genome for a cacao thread blight-causing isolate of Paramarasmius palmivorus.</title>
        <authorList>
            <person name="Baruah I.K."/>
            <person name="Bukari Y."/>
            <person name="Amoako-Attah I."/>
            <person name="Meinhardt L.W."/>
            <person name="Bailey B.A."/>
            <person name="Cohen S.P."/>
        </authorList>
    </citation>
    <scope>NUCLEOTIDE SEQUENCE [LARGE SCALE GENOMIC DNA]</scope>
    <source>
        <strain evidence="8 9">GH-12</strain>
    </source>
</reference>
<feature type="compositionally biased region" description="Acidic residues" evidence="6">
    <location>
        <begin position="233"/>
        <end position="243"/>
    </location>
</feature>
<proteinExistence type="predicted"/>
<feature type="compositionally biased region" description="Polar residues" evidence="6">
    <location>
        <begin position="248"/>
        <end position="259"/>
    </location>
</feature>
<feature type="region of interest" description="Disordered" evidence="6">
    <location>
        <begin position="141"/>
        <end position="168"/>
    </location>
</feature>
<comment type="caution">
    <text evidence="8">The sequence shown here is derived from an EMBL/GenBank/DDBJ whole genome shotgun (WGS) entry which is preliminary data.</text>
</comment>
<dbReference type="GO" id="GO:0000981">
    <property type="term" value="F:DNA-binding transcription factor activity, RNA polymerase II-specific"/>
    <property type="evidence" value="ECO:0007669"/>
    <property type="project" value="InterPro"/>
</dbReference>
<gene>
    <name evidence="8" type="ORF">VNI00_002660</name>
</gene>
<organism evidence="8 9">
    <name type="scientific">Paramarasmius palmivorus</name>
    <dbReference type="NCBI Taxonomy" id="297713"/>
    <lineage>
        <taxon>Eukaryota</taxon>
        <taxon>Fungi</taxon>
        <taxon>Dikarya</taxon>
        <taxon>Basidiomycota</taxon>
        <taxon>Agaricomycotina</taxon>
        <taxon>Agaricomycetes</taxon>
        <taxon>Agaricomycetidae</taxon>
        <taxon>Agaricales</taxon>
        <taxon>Marasmiineae</taxon>
        <taxon>Marasmiaceae</taxon>
        <taxon>Paramarasmius</taxon>
    </lineage>
</organism>
<dbReference type="InterPro" id="IPR001138">
    <property type="entry name" value="Zn2Cys6_DnaBD"/>
</dbReference>
<keyword evidence="4" id="KW-0804">Transcription</keyword>
<evidence type="ECO:0000256" key="4">
    <source>
        <dbReference type="ARBA" id="ARBA00023163"/>
    </source>
</evidence>
<dbReference type="GO" id="GO:0008270">
    <property type="term" value="F:zinc ion binding"/>
    <property type="evidence" value="ECO:0007669"/>
    <property type="project" value="InterPro"/>
</dbReference>
<feature type="region of interest" description="Disordered" evidence="6">
    <location>
        <begin position="199"/>
        <end position="259"/>
    </location>
</feature>
<dbReference type="EMBL" id="JAYKXP010000006">
    <property type="protein sequence ID" value="KAK7056942.1"/>
    <property type="molecule type" value="Genomic_DNA"/>
</dbReference>
<dbReference type="GO" id="GO:0005634">
    <property type="term" value="C:nucleus"/>
    <property type="evidence" value="ECO:0007669"/>
    <property type="project" value="UniProtKB-SubCell"/>
</dbReference>
<feature type="compositionally biased region" description="Low complexity" evidence="6">
    <location>
        <begin position="201"/>
        <end position="220"/>
    </location>
</feature>
<dbReference type="CDD" id="cd00067">
    <property type="entry name" value="GAL4"/>
    <property type="match status" value="1"/>
</dbReference>
<comment type="subcellular location">
    <subcellularLocation>
        <location evidence="1">Nucleus</location>
    </subcellularLocation>
</comment>
<dbReference type="Gene3D" id="4.10.240.10">
    <property type="entry name" value="Zn(2)-C6 fungal-type DNA-binding domain"/>
    <property type="match status" value="1"/>
</dbReference>
<keyword evidence="2" id="KW-0479">Metal-binding</keyword>
<name>A0AAW0DY20_9AGAR</name>
<dbReference type="Pfam" id="PF00172">
    <property type="entry name" value="Zn_clus"/>
    <property type="match status" value="1"/>
</dbReference>
<evidence type="ECO:0000256" key="2">
    <source>
        <dbReference type="ARBA" id="ARBA00022723"/>
    </source>
</evidence>
<dbReference type="Proteomes" id="UP001383192">
    <property type="component" value="Unassembled WGS sequence"/>
</dbReference>
<keyword evidence="3" id="KW-0805">Transcription regulation</keyword>
<evidence type="ECO:0000259" key="7">
    <source>
        <dbReference type="PROSITE" id="PS50048"/>
    </source>
</evidence>
<feature type="region of interest" description="Disordered" evidence="6">
    <location>
        <begin position="25"/>
        <end position="64"/>
    </location>
</feature>
<evidence type="ECO:0000313" key="8">
    <source>
        <dbReference type="EMBL" id="KAK7056942.1"/>
    </source>
</evidence>
<keyword evidence="9" id="KW-1185">Reference proteome</keyword>
<evidence type="ECO:0000313" key="9">
    <source>
        <dbReference type="Proteomes" id="UP001383192"/>
    </source>
</evidence>
<dbReference type="InterPro" id="IPR036864">
    <property type="entry name" value="Zn2-C6_fun-type_DNA-bd_sf"/>
</dbReference>
<dbReference type="AlphaFoldDB" id="A0AAW0DY20"/>
<dbReference type="SUPFAM" id="SSF57701">
    <property type="entry name" value="Zn2/Cys6 DNA-binding domain"/>
    <property type="match status" value="1"/>
</dbReference>
<dbReference type="SMART" id="SM00066">
    <property type="entry name" value="GAL4"/>
    <property type="match status" value="1"/>
</dbReference>
<dbReference type="InterPro" id="IPR050815">
    <property type="entry name" value="TF_fung"/>
</dbReference>
<evidence type="ECO:0000256" key="5">
    <source>
        <dbReference type="ARBA" id="ARBA00023242"/>
    </source>
</evidence>
<keyword evidence="5" id="KW-0539">Nucleus</keyword>
<dbReference type="PROSITE" id="PS50048">
    <property type="entry name" value="ZN2_CY6_FUNGAL_2"/>
    <property type="match status" value="1"/>
</dbReference>
<sequence length="545" mass="60225">MDPLSYTELELSPDFVQPLSHYKRASLSGSSTGVVPGAAVEKRKSRQKPKIELAPDQPTTTQGKQRKRVYVACLQCRTRKIRCDGTKPACYNCTHRTTSTGECNYDTVPRRRGPDKTPGARQRMGRDNLDITASILVRPESEPIAEPAPVPTFHSPSSSGSGSGSEYLQSPIIAPYQQQQEQYNLDHHHHYQHAVDNHVYQQQQQQQQLSHQLQVAVPPGTGAGTGAGYITPIDDDPDDPDEYEPIHHQQQQQLPNTPSSAFTKKTWFESLFLFLLLHPHTPEPNHSHHTQTQTLQPSLLLSLLSLSTFFQSSELGLSAAGRTRALHLRDLAQSAFDASFASGWIDETLAQAAWILALFELSLSYAPLWAQTPAWNPDWDQGEIRKESIRRLCWSASSLAAGHVSYAVAARTEWVGELGAGGGVGGAGDGGMGGAGGRRRKGLFIGDPANYALLFSGESTLSHPSFPYANTISPKESVWALYDRCFLLWNSCVKMRFSTVATPGQKADFAIKSWLEADRIEEALNRHTCGIEKAFIFQGREYLFK</sequence>
<feature type="region of interest" description="Disordered" evidence="6">
    <location>
        <begin position="105"/>
        <end position="128"/>
    </location>
</feature>